<reference evidence="1" key="1">
    <citation type="submission" date="2018-02" db="EMBL/GenBank/DDBJ databases">
        <title>Rhizophora mucronata_Transcriptome.</title>
        <authorList>
            <person name="Meera S.P."/>
            <person name="Sreeshan A."/>
            <person name="Augustine A."/>
        </authorList>
    </citation>
    <scope>NUCLEOTIDE SEQUENCE</scope>
    <source>
        <tissue evidence="1">Leaf</tissue>
    </source>
</reference>
<name>A0A2P2KZA7_RHIMU</name>
<sequence>MQLKRDLFTDENKYEIQVYAMPVCLRTFYSFNHQCILSKAHGRIQSTTQYYDDQHCMLLGQLDWNFNPTSLVKIGQSFQF</sequence>
<organism evidence="1">
    <name type="scientific">Rhizophora mucronata</name>
    <name type="common">Asiatic mangrove</name>
    <dbReference type="NCBI Taxonomy" id="61149"/>
    <lineage>
        <taxon>Eukaryota</taxon>
        <taxon>Viridiplantae</taxon>
        <taxon>Streptophyta</taxon>
        <taxon>Embryophyta</taxon>
        <taxon>Tracheophyta</taxon>
        <taxon>Spermatophyta</taxon>
        <taxon>Magnoliopsida</taxon>
        <taxon>eudicotyledons</taxon>
        <taxon>Gunneridae</taxon>
        <taxon>Pentapetalae</taxon>
        <taxon>rosids</taxon>
        <taxon>fabids</taxon>
        <taxon>Malpighiales</taxon>
        <taxon>Rhizophoraceae</taxon>
        <taxon>Rhizophora</taxon>
    </lineage>
</organism>
<proteinExistence type="predicted"/>
<dbReference type="EMBL" id="GGEC01030566">
    <property type="protein sequence ID" value="MBX11050.1"/>
    <property type="molecule type" value="Transcribed_RNA"/>
</dbReference>
<accession>A0A2P2KZA7</accession>
<protein>
    <submittedName>
        <fullName evidence="1">Uncharacterized protein LOC107431572</fullName>
    </submittedName>
</protein>
<evidence type="ECO:0000313" key="1">
    <source>
        <dbReference type="EMBL" id="MBX11050.1"/>
    </source>
</evidence>
<dbReference type="AlphaFoldDB" id="A0A2P2KZA7"/>